<feature type="domain" description="C2 DOCK-type" evidence="2">
    <location>
        <begin position="113"/>
        <end position="194"/>
    </location>
</feature>
<dbReference type="EMBL" id="JAHRIN010058880">
    <property type="protein sequence ID" value="MEQ2211344.1"/>
    <property type="molecule type" value="Genomic_DNA"/>
</dbReference>
<sequence>MVFTGRLFPCFHRRLRRCSKVLNRPANAWATTGCLSPGRPSKILSLGNVLRFVTRLCRVCWTLMLSDLIQADTVTSSYIPVKPFEEGCERVSVEIEEFLPVEAKYNYPFTTYKNQLYIHPLQLKYDNQKTFTKARNIAVCMQFRDSDEEGSAPLKCIYGKPGDSLFASSTHAAVLHHNQSPEFYAEVRLRHLCV</sequence>
<protein>
    <submittedName>
        <fullName evidence="3">Dedicator of cytokinesis protein 11</fullName>
    </submittedName>
</protein>
<comment type="caution">
    <text evidence="3">The sequence shown here is derived from an EMBL/GenBank/DDBJ whole genome shotgun (WGS) entry which is preliminary data.</text>
</comment>
<evidence type="ECO:0000313" key="4">
    <source>
        <dbReference type="Proteomes" id="UP001434883"/>
    </source>
</evidence>
<comment type="similarity">
    <text evidence="1">Belongs to the DOCK family.</text>
</comment>
<dbReference type="InterPro" id="IPR026791">
    <property type="entry name" value="DOCK"/>
</dbReference>
<dbReference type="InterPro" id="IPR035892">
    <property type="entry name" value="C2_domain_sf"/>
</dbReference>
<dbReference type="InterPro" id="IPR027007">
    <property type="entry name" value="C2_DOCK-type_domain"/>
</dbReference>
<evidence type="ECO:0000313" key="3">
    <source>
        <dbReference type="EMBL" id="MEQ2211344.1"/>
    </source>
</evidence>
<dbReference type="Proteomes" id="UP001434883">
    <property type="component" value="Unassembled WGS sequence"/>
</dbReference>
<dbReference type="Pfam" id="PF14429">
    <property type="entry name" value="DOCK-C2"/>
    <property type="match status" value="1"/>
</dbReference>
<organism evidence="3 4">
    <name type="scientific">Xenoophorus captivus</name>
    <dbReference type="NCBI Taxonomy" id="1517983"/>
    <lineage>
        <taxon>Eukaryota</taxon>
        <taxon>Metazoa</taxon>
        <taxon>Chordata</taxon>
        <taxon>Craniata</taxon>
        <taxon>Vertebrata</taxon>
        <taxon>Euteleostomi</taxon>
        <taxon>Actinopterygii</taxon>
        <taxon>Neopterygii</taxon>
        <taxon>Teleostei</taxon>
        <taxon>Neoteleostei</taxon>
        <taxon>Acanthomorphata</taxon>
        <taxon>Ovalentaria</taxon>
        <taxon>Atherinomorphae</taxon>
        <taxon>Cyprinodontiformes</taxon>
        <taxon>Goodeidae</taxon>
        <taxon>Xenoophorus</taxon>
    </lineage>
</organism>
<accession>A0ABV0RT12</accession>
<reference evidence="3 4" key="1">
    <citation type="submission" date="2021-06" db="EMBL/GenBank/DDBJ databases">
        <authorList>
            <person name="Palmer J.M."/>
        </authorList>
    </citation>
    <scope>NUCLEOTIDE SEQUENCE [LARGE SCALE GENOMIC DNA]</scope>
    <source>
        <strain evidence="3 4">XC_2019</strain>
        <tissue evidence="3">Muscle</tissue>
    </source>
</reference>
<proteinExistence type="inferred from homology"/>
<dbReference type="Gene3D" id="2.60.40.150">
    <property type="entry name" value="C2 domain"/>
    <property type="match status" value="1"/>
</dbReference>
<dbReference type="PANTHER" id="PTHR23317:SF81">
    <property type="entry name" value="DEDICATOR OF CYTOKINESIS PROTEIN 11"/>
    <property type="match status" value="1"/>
</dbReference>
<dbReference type="PROSITE" id="PS51650">
    <property type="entry name" value="C2_DOCK"/>
    <property type="match status" value="1"/>
</dbReference>
<dbReference type="PANTHER" id="PTHR23317">
    <property type="entry name" value="DEDICATOR OF CYTOKINESIS DOCK"/>
    <property type="match status" value="1"/>
</dbReference>
<name>A0ABV0RT12_9TELE</name>
<evidence type="ECO:0000259" key="2">
    <source>
        <dbReference type="PROSITE" id="PS51650"/>
    </source>
</evidence>
<evidence type="ECO:0000256" key="1">
    <source>
        <dbReference type="PROSITE-ProRule" id="PRU00983"/>
    </source>
</evidence>
<keyword evidence="4" id="KW-1185">Reference proteome</keyword>
<gene>
    <name evidence="3" type="primary">DOCK11_2</name>
    <name evidence="3" type="ORF">XENOCAPTIV_026151</name>
</gene>